<evidence type="ECO:0000313" key="2">
    <source>
        <dbReference type="Proteomes" id="UP000460949"/>
    </source>
</evidence>
<dbReference type="EMBL" id="WMET01000001">
    <property type="protein sequence ID" value="MYL19776.1"/>
    <property type="molecule type" value="Genomic_DNA"/>
</dbReference>
<protein>
    <submittedName>
        <fullName evidence="1">Uncharacterized protein</fullName>
    </submittedName>
</protein>
<dbReference type="Proteomes" id="UP000460949">
    <property type="component" value="Unassembled WGS sequence"/>
</dbReference>
<sequence length="62" mass="7571">MRLFFRYIIIIGSLITALYKYRYQALDVVTKFPALRRLLVRFSMNIPWVRQKFLSQMFRGHS</sequence>
<organism evidence="1 2">
    <name type="scientific">Halobacillus litoralis</name>
    <dbReference type="NCBI Taxonomy" id="45668"/>
    <lineage>
        <taxon>Bacteria</taxon>
        <taxon>Bacillati</taxon>
        <taxon>Bacillota</taxon>
        <taxon>Bacilli</taxon>
        <taxon>Bacillales</taxon>
        <taxon>Bacillaceae</taxon>
        <taxon>Halobacillus</taxon>
    </lineage>
</organism>
<dbReference type="OrthoDB" id="2696719at2"/>
<evidence type="ECO:0000313" key="1">
    <source>
        <dbReference type="EMBL" id="MYL19776.1"/>
    </source>
</evidence>
<name>A0A845DQU7_9BACI</name>
<dbReference type="RefSeq" id="WP_160836128.1">
    <property type="nucleotide sequence ID" value="NZ_JAIVAK010000002.1"/>
</dbReference>
<comment type="caution">
    <text evidence="1">The sequence shown here is derived from an EMBL/GenBank/DDBJ whole genome shotgun (WGS) entry which is preliminary data.</text>
</comment>
<proteinExistence type="predicted"/>
<reference evidence="1 2" key="1">
    <citation type="submission" date="2019-11" db="EMBL/GenBank/DDBJ databases">
        <title>Genome sequences of 17 halophilic strains isolated from different environments.</title>
        <authorList>
            <person name="Furrow R.E."/>
        </authorList>
    </citation>
    <scope>NUCLEOTIDE SEQUENCE [LARGE SCALE GENOMIC DNA]</scope>
    <source>
        <strain evidence="1 2">22511_23_Filter</strain>
    </source>
</reference>
<gene>
    <name evidence="1" type="ORF">GLW04_07725</name>
</gene>
<dbReference type="AlphaFoldDB" id="A0A845DQU7"/>
<accession>A0A845DQU7</accession>